<dbReference type="PANTHER" id="PTHR13500">
    <property type="entry name" value="NUCLEOLAR PRERIBOSOMAL-ASSOCIATED PROTEIN 1"/>
    <property type="match status" value="1"/>
</dbReference>
<feature type="domain" description="URB1 C-terminal" evidence="2">
    <location>
        <begin position="1765"/>
        <end position="1945"/>
    </location>
</feature>
<gene>
    <name evidence="3" type="ORF">IWW36_002117</name>
</gene>
<proteinExistence type="predicted"/>
<dbReference type="Proteomes" id="UP001139887">
    <property type="component" value="Unassembled WGS sequence"/>
</dbReference>
<dbReference type="OrthoDB" id="72892at2759"/>
<dbReference type="GO" id="GO:0000463">
    <property type="term" value="P:maturation of LSU-rRNA from tricistronic rRNA transcript (SSU-rRNA, 5.8S rRNA, LSU-rRNA)"/>
    <property type="evidence" value="ECO:0007669"/>
    <property type="project" value="TreeGrafter"/>
</dbReference>
<dbReference type="GO" id="GO:0000466">
    <property type="term" value="P:maturation of 5.8S rRNA from tricistronic rRNA transcript (SSU-rRNA, 5.8S rRNA, LSU-rRNA)"/>
    <property type="evidence" value="ECO:0007669"/>
    <property type="project" value="TreeGrafter"/>
</dbReference>
<dbReference type="PANTHER" id="PTHR13500:SF0">
    <property type="entry name" value="NUCLEOLAR PRE-RIBOSOMAL-ASSOCIATED PROTEIN 1"/>
    <property type="match status" value="1"/>
</dbReference>
<name>A0A9W8M1C2_9FUNG</name>
<evidence type="ECO:0000259" key="2">
    <source>
        <dbReference type="Pfam" id="PF16201"/>
    </source>
</evidence>
<dbReference type="InterPro" id="IPR032436">
    <property type="entry name" value="URB1_C"/>
</dbReference>
<dbReference type="Pfam" id="PF16201">
    <property type="entry name" value="NopRA1"/>
    <property type="match status" value="1"/>
</dbReference>
<dbReference type="Pfam" id="PF11707">
    <property type="entry name" value="Npa1"/>
    <property type="match status" value="1"/>
</dbReference>
<dbReference type="InterPro" id="IPR021714">
    <property type="entry name" value="URB1_N"/>
</dbReference>
<evidence type="ECO:0000259" key="1">
    <source>
        <dbReference type="Pfam" id="PF11707"/>
    </source>
</evidence>
<reference evidence="3" key="1">
    <citation type="submission" date="2022-07" db="EMBL/GenBank/DDBJ databases">
        <title>Phylogenomic reconstructions and comparative analyses of Kickxellomycotina fungi.</title>
        <authorList>
            <person name="Reynolds N.K."/>
            <person name="Stajich J.E."/>
            <person name="Barry K."/>
            <person name="Grigoriev I.V."/>
            <person name="Crous P."/>
            <person name="Smith M.E."/>
        </authorList>
    </citation>
    <scope>NUCLEOTIDE SEQUENCE</scope>
    <source>
        <strain evidence="3">NRRL 1566</strain>
    </source>
</reference>
<comment type="caution">
    <text evidence="3">The sequence shown here is derived from an EMBL/GenBank/DDBJ whole genome shotgun (WGS) entry which is preliminary data.</text>
</comment>
<accession>A0A9W8M1C2</accession>
<sequence length="2232" mass="248585">MHLREHLKICNRSDEDTASSKGQVLRETNRRIVYLWAEQWKGFPHIQNAWELAQTHTIGRLEGLVCTTAGQLLCTLNTTETLSYGMELGRLVLDNFMRAMHRSISTPRSPGCASALQLLRHLVEFGDGALADQVRQQFDWTMKSLKQLPLARSRVAGLGIRRLWIRFVMSFFAAKNCQSSVEILRMRSVFGDLFLGVEKDSYFDLYVLLTQVFEHVVMNQRISRGDKRRAFGAGLMGNLAKAARRNRELVQLSAVGIKQMAKFDPENTVSEEVTNDSVAALVVRFFRGMMTHPGYGICYRQYGLYPAPGRQQGVAAEGVHDVATVARGSSAEMHELCNSQILYILIRCIRPEESRMMAELATDILRANPELIAPFWRSTKLPIEPRVSVQFLGASAFALNVMRQPLPTETVGAGPPQVLTLVEHIAPAALKREQLGRGLQMRGSPLVQYRTLLLIDALLSKLDMTCEWIGERRQIKTWHSLEKQLVAVVRQRMPGWKLILTIHHDLNKMPANSQQRVLLSGVLVSVMRGYQQYFSELILETRFEFGQLLAPENLQAMDNPLAAHVQLHVLNALACASNVQWLAQTHGQHSHTNVGSVLSVFLFAAQPQVRWAAQAACKSALVSTALFDHDAEEAQCWLDALAALTSTYAMRSSIGWAVSQHQQDQAHMVISFLENAIMQASKQPYKHADRVYAVAGDSSSTLLFSPLLSALVESAIAMLAADAKNMLKETEPAELDAFVTREIQGNIRFRLVREVACRIAEERGANAARALAVFLESVPAAIVAQRIAQIKDASNSQVTSKSHLIAIQKQISLLARMEFLAALYEPASKFETAKSVSSVSRVLEKEMQDMLDWGCGDIGARLDLLLERLGRVIGRIPLEKISQWLINWTLQMGAKRHGQAALAPVVRWIALYCRTGAGSHSIWDFEPFIKLAAQLPPVDDLSFMEALMRHLLISNRLGEHISRPAVQRLLAHLMLATRGSLRFSILIAWLLQRIAIPNAGLQLHGLSFVSALLVEHLELLATADKQLLVLPKALELFAPLLSKSLFGSSDFQQMIDSTATDLVRRTADSWLSKQEATRIWTPLVEHIVGHIESAAHHNADMRPAVYWLTFLRLIVAIVPLHMRESLVRTLSSITVTNVQVLCATAKTVFALRALDTSNQDMPTSVLTVERRLASQVLQQWAASLNSSESSLCQLLENAALKATVRLDVRLHVEANSQKGVCELQRRLRAELVQPNSSHLLSSDDIIRVLDMLWASTSSATSNNADANNWLILGRILRSDGMLRLHASRWIDQAASHGLNQLQGRTLAWLVAMIGTECHYFTSRRLSIWDDDESAQSVHKCLLNLVHRLFTDRSECLNDIATDDSMFRIVREFVQHSCDHNAVLQFYIQAAPLLAQPCAAEKRIALLQAMIQRTYLFTSEPDTLASLFNEVLQMAQAIIPSIGSARPASTELRLLSQLETAMQCCQHATAKRHIQDVNALLAAAFTRISQIVESLTIPFEEGVDLTESQIQQYVYCYPSSIFRLLAFAVYSVTPYASSAAAGKLEWFTVLRRLLNCRLFAKRAYDSELRDHLALFICGLWKLARPHISPWSASLNDYFTLDELEALAGAYAGSCSTVDQLYLQVIREYETATRQSVMRVLLVFGPLAADSFVKERINRIRYFIERDENDVGVVGPDIVANALAIVDGGRMLRLITEFPLSMDLVADENCDMNILQSLADSEALQCPYGAAECSRIYNAQVMLPWLWAIVSSGHLMDIKRLIDTNALSLAIVSLSSQSERMRKLAYFILDKAYAIILQDKHTLFGKSQCIVLLDVLRNSITERTSLQFPQIPYTLTLFAALSLPITLRPEHTMYAPINRLLLRRPWLRTNELPLLRLVTQPSDTSVACRTFVLRMASQMARAFGQATDVFRRTDWLNTVLALSSSSLGDVQTGMAALRTIFNLSSADNSHILPLYVSKSRFSVLAWIKAQLQLELCSLQSACALVVTGSLGEHQGILEGNNMASVNMALANVIALIRVITRVIANFSLSQISSGQLIFNKFWIVQTPEQLVAPGQSAVLGMLQQTLTVLAQTLTRFKGQSFNSIYVPALTLVYSCMTAAHMLAEIQFGSTQSSSSSPALQSSQLVPAVLSVIRKMEHIEHPGIDVLKESMHNYDPCKVASIAHAQSVDSLFAVPTFGAYSLYAKCIDQLFSWILSVPGLKCMPNDMLDLVSYALAVGSPTTERAVGWIRECRGY</sequence>
<keyword evidence="4" id="KW-1185">Reference proteome</keyword>
<dbReference type="EMBL" id="JANBUW010000042">
    <property type="protein sequence ID" value="KAJ2850160.1"/>
    <property type="molecule type" value="Genomic_DNA"/>
</dbReference>
<dbReference type="InterPro" id="IPR039844">
    <property type="entry name" value="URB1"/>
</dbReference>
<protein>
    <submittedName>
        <fullName evidence="3">Uncharacterized protein</fullName>
    </submittedName>
</protein>
<evidence type="ECO:0000313" key="3">
    <source>
        <dbReference type="EMBL" id="KAJ2850160.1"/>
    </source>
</evidence>
<dbReference type="GO" id="GO:0005730">
    <property type="term" value="C:nucleolus"/>
    <property type="evidence" value="ECO:0007669"/>
    <property type="project" value="TreeGrafter"/>
</dbReference>
<feature type="domain" description="URB1 N-terminal" evidence="1">
    <location>
        <begin position="45"/>
        <end position="393"/>
    </location>
</feature>
<organism evidence="3 4">
    <name type="scientific">Coemansia brasiliensis</name>
    <dbReference type="NCBI Taxonomy" id="2650707"/>
    <lineage>
        <taxon>Eukaryota</taxon>
        <taxon>Fungi</taxon>
        <taxon>Fungi incertae sedis</taxon>
        <taxon>Zoopagomycota</taxon>
        <taxon>Kickxellomycotina</taxon>
        <taxon>Kickxellomycetes</taxon>
        <taxon>Kickxellales</taxon>
        <taxon>Kickxellaceae</taxon>
        <taxon>Coemansia</taxon>
    </lineage>
</organism>
<evidence type="ECO:0000313" key="4">
    <source>
        <dbReference type="Proteomes" id="UP001139887"/>
    </source>
</evidence>